<dbReference type="PANTHER" id="PTHR46507">
    <property type="entry name" value="AFADIN- AND ALPHA-ACTININ-BINDING PROTEIN"/>
    <property type="match status" value="1"/>
</dbReference>
<evidence type="ECO:0000256" key="5">
    <source>
        <dbReference type="ARBA" id="ARBA00022889"/>
    </source>
</evidence>
<dbReference type="Proteomes" id="UP000030746">
    <property type="component" value="Unassembled WGS sequence"/>
</dbReference>
<keyword evidence="8" id="KW-0206">Cytoskeleton</keyword>
<evidence type="ECO:0000256" key="8">
    <source>
        <dbReference type="ARBA" id="ARBA00023212"/>
    </source>
</evidence>
<feature type="region of interest" description="Disordered" evidence="10">
    <location>
        <begin position="741"/>
        <end position="777"/>
    </location>
</feature>
<evidence type="ECO:0000313" key="11">
    <source>
        <dbReference type="EMBL" id="ESO99438.1"/>
    </source>
</evidence>
<evidence type="ECO:0000256" key="2">
    <source>
        <dbReference type="ARBA" id="ARBA00004300"/>
    </source>
</evidence>
<dbReference type="GO" id="GO:0007155">
    <property type="term" value="P:cell adhesion"/>
    <property type="evidence" value="ECO:0007669"/>
    <property type="project" value="UniProtKB-KW"/>
</dbReference>
<evidence type="ECO:0000256" key="10">
    <source>
        <dbReference type="SAM" id="MobiDB-lite"/>
    </source>
</evidence>
<keyword evidence="4" id="KW-0963">Cytoplasm</keyword>
<dbReference type="PANTHER" id="PTHR46507:SF4">
    <property type="entry name" value="SSX FAMILY MEMBER 2 INTERACTING PROTEIN"/>
    <property type="match status" value="1"/>
</dbReference>
<comment type="subcellular location">
    <subcellularLocation>
        <location evidence="1">Cell junction</location>
    </subcellularLocation>
    <subcellularLocation>
        <location evidence="2">Cytoplasm</location>
        <location evidence="2">Cytoskeleton</location>
        <location evidence="2">Microtubule organizing center</location>
        <location evidence="2">Centrosome</location>
    </subcellularLocation>
</comment>
<gene>
    <name evidence="11" type="ORF">LOTGIDRAFT_158523</name>
</gene>
<accession>V4A6B4</accession>
<evidence type="ECO:0000313" key="12">
    <source>
        <dbReference type="Proteomes" id="UP000030746"/>
    </source>
</evidence>
<feature type="coiled-coil region" evidence="9">
    <location>
        <begin position="621"/>
        <end position="666"/>
    </location>
</feature>
<dbReference type="GO" id="GO:0036064">
    <property type="term" value="C:ciliary basal body"/>
    <property type="evidence" value="ECO:0007669"/>
    <property type="project" value="TreeGrafter"/>
</dbReference>
<dbReference type="AlphaFoldDB" id="V4A6B4"/>
<evidence type="ECO:0000256" key="6">
    <source>
        <dbReference type="ARBA" id="ARBA00022949"/>
    </source>
</evidence>
<dbReference type="GO" id="GO:0035735">
    <property type="term" value="P:intraciliary transport involved in cilium assembly"/>
    <property type="evidence" value="ECO:0007669"/>
    <property type="project" value="TreeGrafter"/>
</dbReference>
<dbReference type="InterPro" id="IPR021622">
    <property type="entry name" value="Afadin/alpha-actinin-bd"/>
</dbReference>
<dbReference type="KEGG" id="lgi:LOTGIDRAFT_158523"/>
<sequence length="811" mass="92608">MKSLEQSDPGIWNAFMNGEFSVKQNLIPFTSIGMDHAGEQENKIMKVEGGLIGISNNENERTRYFLVAPILANISKGYLNNLSLQSCHSSACHQNNASFKRRQTDILRKFENTDIFSFPPCSTNTYNIMTKTVLSDKASSELVAVEDKGPSLYSDFIKNRLGEDASQSIWDSLQKVNIPTFGKHGKIGTHKLKDNIIELKEHRGLFPRCAIVDFQMADWSLLQSVTSSNTFCTGDNVNVCLAILSQELQVQGFPPLPINSGGDINIVPLINALREILSRYQKERCGRDELENRHHRLSGDLEHQKGSVTRLKRQLEQLDKEASEESEKKRQITNKCKLQSAKLKTEKEEVKRLNLVLKSRDMKYKHELKKKEQELAKLKDRLHQLLNDKNCERTTGLELINVIQRPDGKRGTWNTRVGGKQEEEMYQGMLTTYEERHQELLCENSQLRDCLYSMQKNLAAIVNRPDLSVADISPFKIHRSTSNQSIGTDDDDDVDIKNQLNIDDVTDNGYYQLPLETIQKNIEKNFQDTCEKIKKTLCRQKDNLNGTNCKPAASKQLMLTDVNTTVVTTNGYPPVSSTMSPVTPHPQPPDQFVYMSHLQHQVSAYRDIIQKQEELLHLQVKSREQENIERQQKLIDREKSEIEEKRIQYSLASAELDRQRQRLEEEKYVMLQQEFLCLSPFKDEKISPFKAETPRYISPEIVPEAPHVRLLPATPVYSPARIPNNHKHSTDMLRARISHMFSSGEQSGDKKKKCKSRESSSSLQSLQSLSSSDTSILNSDTSIQNLTLDQLDQLKQTLLIKSLSRTSKSDK</sequence>
<comment type="similarity">
    <text evidence="3">Belongs to the ADIP family.</text>
</comment>
<dbReference type="GO" id="GO:0070161">
    <property type="term" value="C:anchoring junction"/>
    <property type="evidence" value="ECO:0007669"/>
    <property type="project" value="UniProtKB-SubCell"/>
</dbReference>
<organism evidence="11 12">
    <name type="scientific">Lottia gigantea</name>
    <name type="common">Giant owl limpet</name>
    <dbReference type="NCBI Taxonomy" id="225164"/>
    <lineage>
        <taxon>Eukaryota</taxon>
        <taxon>Metazoa</taxon>
        <taxon>Spiralia</taxon>
        <taxon>Lophotrochozoa</taxon>
        <taxon>Mollusca</taxon>
        <taxon>Gastropoda</taxon>
        <taxon>Patellogastropoda</taxon>
        <taxon>Lottioidea</taxon>
        <taxon>Lottiidae</taxon>
        <taxon>Lottia</taxon>
    </lineage>
</organism>
<proteinExistence type="inferred from homology"/>
<feature type="compositionally biased region" description="Low complexity" evidence="10">
    <location>
        <begin position="759"/>
        <end position="777"/>
    </location>
</feature>
<dbReference type="InterPro" id="IPR052300">
    <property type="entry name" value="Adhesion_Centrosome_assoc"/>
</dbReference>
<dbReference type="CTD" id="20237777"/>
<evidence type="ECO:0000256" key="3">
    <source>
        <dbReference type="ARBA" id="ARBA00009291"/>
    </source>
</evidence>
<dbReference type="OrthoDB" id="312015at2759"/>
<name>V4A6B4_LOTGI</name>
<dbReference type="Pfam" id="PF11559">
    <property type="entry name" value="ADIP"/>
    <property type="match status" value="1"/>
</dbReference>
<keyword evidence="7 9" id="KW-0175">Coiled coil</keyword>
<dbReference type="RefSeq" id="XP_009049925.1">
    <property type="nucleotide sequence ID" value="XM_009051677.1"/>
</dbReference>
<dbReference type="HOGENOM" id="CLU_347921_0_0_1"/>
<dbReference type="GeneID" id="20237777"/>
<keyword evidence="6" id="KW-0965">Cell junction</keyword>
<dbReference type="EMBL" id="KB201037">
    <property type="protein sequence ID" value="ESO99438.1"/>
    <property type="molecule type" value="Genomic_DNA"/>
</dbReference>
<evidence type="ECO:0000256" key="1">
    <source>
        <dbReference type="ARBA" id="ARBA00004282"/>
    </source>
</evidence>
<keyword evidence="12" id="KW-1185">Reference proteome</keyword>
<dbReference type="GO" id="GO:0034451">
    <property type="term" value="C:centriolar satellite"/>
    <property type="evidence" value="ECO:0007669"/>
    <property type="project" value="TreeGrafter"/>
</dbReference>
<feature type="coiled-coil region" evidence="9">
    <location>
        <begin position="301"/>
        <end position="335"/>
    </location>
</feature>
<feature type="coiled-coil region" evidence="9">
    <location>
        <begin position="361"/>
        <end position="395"/>
    </location>
</feature>
<reference evidence="11 12" key="1">
    <citation type="journal article" date="2013" name="Nature">
        <title>Insights into bilaterian evolution from three spiralian genomes.</title>
        <authorList>
            <person name="Simakov O."/>
            <person name="Marletaz F."/>
            <person name="Cho S.J."/>
            <person name="Edsinger-Gonzales E."/>
            <person name="Havlak P."/>
            <person name="Hellsten U."/>
            <person name="Kuo D.H."/>
            <person name="Larsson T."/>
            <person name="Lv J."/>
            <person name="Arendt D."/>
            <person name="Savage R."/>
            <person name="Osoegawa K."/>
            <person name="de Jong P."/>
            <person name="Grimwood J."/>
            <person name="Chapman J.A."/>
            <person name="Shapiro H."/>
            <person name="Aerts A."/>
            <person name="Otillar R.P."/>
            <person name="Terry A.Y."/>
            <person name="Boore J.L."/>
            <person name="Grigoriev I.V."/>
            <person name="Lindberg D.R."/>
            <person name="Seaver E.C."/>
            <person name="Weisblat D.A."/>
            <person name="Putnam N.H."/>
            <person name="Rokhsar D.S."/>
        </authorList>
    </citation>
    <scope>NUCLEOTIDE SEQUENCE [LARGE SCALE GENOMIC DNA]</scope>
</reference>
<evidence type="ECO:0000256" key="4">
    <source>
        <dbReference type="ARBA" id="ARBA00022490"/>
    </source>
</evidence>
<dbReference type="OMA" id="SSTCIEA"/>
<keyword evidence="5" id="KW-0130">Cell adhesion</keyword>
<evidence type="ECO:0000256" key="7">
    <source>
        <dbReference type="ARBA" id="ARBA00023054"/>
    </source>
</evidence>
<evidence type="ECO:0000256" key="9">
    <source>
        <dbReference type="SAM" id="Coils"/>
    </source>
</evidence>
<protein>
    <submittedName>
        <fullName evidence="11">Uncharacterized protein</fullName>
    </submittedName>
</protein>